<reference evidence="1" key="1">
    <citation type="submission" date="2022-11" db="EMBL/GenBank/DDBJ databases">
        <title>Minimal conservation of predation-associated metabolite biosynthetic gene clusters underscores biosynthetic potential of Myxococcota including descriptions for ten novel species: Archangium lansinium sp. nov., Myxococcus landrumus sp. nov., Nannocystis bai.</title>
        <authorList>
            <person name="Ahearne A."/>
            <person name="Stevens C."/>
            <person name="Phillips K."/>
        </authorList>
    </citation>
    <scope>NUCLEOTIDE SEQUENCE</scope>
    <source>
        <strain evidence="1">Na p29</strain>
    </source>
</reference>
<dbReference type="Proteomes" id="UP001150924">
    <property type="component" value="Unassembled WGS sequence"/>
</dbReference>
<evidence type="ECO:0000313" key="1">
    <source>
        <dbReference type="EMBL" id="MCY1007117.1"/>
    </source>
</evidence>
<gene>
    <name evidence="1" type="ORF">OV079_16455</name>
</gene>
<dbReference type="AlphaFoldDB" id="A0A9X3EN83"/>
<accession>A0A9X3EN83</accession>
<dbReference type="RefSeq" id="WP_267769689.1">
    <property type="nucleotide sequence ID" value="NZ_JAPNKE010000002.1"/>
</dbReference>
<dbReference type="EMBL" id="JAPNKE010000002">
    <property type="protein sequence ID" value="MCY1007117.1"/>
    <property type="molecule type" value="Genomic_DNA"/>
</dbReference>
<organism evidence="1 2">
    <name type="scientific">Nannocystis pusilla</name>
    <dbReference type="NCBI Taxonomy" id="889268"/>
    <lineage>
        <taxon>Bacteria</taxon>
        <taxon>Pseudomonadati</taxon>
        <taxon>Myxococcota</taxon>
        <taxon>Polyangia</taxon>
        <taxon>Nannocystales</taxon>
        <taxon>Nannocystaceae</taxon>
        <taxon>Nannocystis</taxon>
    </lineage>
</organism>
<sequence>MNIDQMIEAAVHVNELQRFQNYYLINFYGGSIGWPMRVPADYSDGYCNIRAEPGEWARDDQRLQWRFNDAQGLHRALIIRGLNL</sequence>
<protein>
    <submittedName>
        <fullName evidence="1">Uncharacterized protein</fullName>
    </submittedName>
</protein>
<name>A0A9X3EN83_9BACT</name>
<comment type="caution">
    <text evidence="1">The sequence shown here is derived from an EMBL/GenBank/DDBJ whole genome shotgun (WGS) entry which is preliminary data.</text>
</comment>
<evidence type="ECO:0000313" key="2">
    <source>
        <dbReference type="Proteomes" id="UP001150924"/>
    </source>
</evidence>
<proteinExistence type="predicted"/>
<keyword evidence="2" id="KW-1185">Reference proteome</keyword>